<dbReference type="AlphaFoldDB" id="A0AAJ0HFC4"/>
<comment type="caution">
    <text evidence="1">The sequence shown here is derived from an EMBL/GenBank/DDBJ whole genome shotgun (WGS) entry which is preliminary data.</text>
</comment>
<evidence type="ECO:0000313" key="2">
    <source>
        <dbReference type="Proteomes" id="UP001275084"/>
    </source>
</evidence>
<evidence type="ECO:0000313" key="1">
    <source>
        <dbReference type="EMBL" id="KAK3349772.1"/>
    </source>
</evidence>
<reference evidence="1" key="2">
    <citation type="submission" date="2023-06" db="EMBL/GenBank/DDBJ databases">
        <authorList>
            <consortium name="Lawrence Berkeley National Laboratory"/>
            <person name="Haridas S."/>
            <person name="Hensen N."/>
            <person name="Bonometti L."/>
            <person name="Westerberg I."/>
            <person name="Brannstrom I.O."/>
            <person name="Guillou S."/>
            <person name="Cros-Aarteil S."/>
            <person name="Calhoun S."/>
            <person name="Kuo A."/>
            <person name="Mondo S."/>
            <person name="Pangilinan J."/>
            <person name="Riley R."/>
            <person name="Labutti K."/>
            <person name="Andreopoulos B."/>
            <person name="Lipzen A."/>
            <person name="Chen C."/>
            <person name="Yanf M."/>
            <person name="Daum C."/>
            <person name="Ng V."/>
            <person name="Clum A."/>
            <person name="Steindorff A."/>
            <person name="Ohm R."/>
            <person name="Martin F."/>
            <person name="Silar P."/>
            <person name="Natvig D."/>
            <person name="Lalanne C."/>
            <person name="Gautier V."/>
            <person name="Ament-Velasquez S.L."/>
            <person name="Kruys A."/>
            <person name="Hutchinson M.I."/>
            <person name="Powell A.J."/>
            <person name="Barry K."/>
            <person name="Miller A.N."/>
            <person name="Grigoriev I.V."/>
            <person name="Debuchy R."/>
            <person name="Gladieux P."/>
            <person name="Thoren M.H."/>
            <person name="Johannesson H."/>
        </authorList>
    </citation>
    <scope>NUCLEOTIDE SEQUENCE</scope>
    <source>
        <strain evidence="1">CBS 955.72</strain>
    </source>
</reference>
<dbReference type="Proteomes" id="UP001275084">
    <property type="component" value="Unassembled WGS sequence"/>
</dbReference>
<keyword evidence="2" id="KW-1185">Reference proteome</keyword>
<gene>
    <name evidence="1" type="ORF">B0T25DRAFT_633097</name>
</gene>
<proteinExistence type="predicted"/>
<accession>A0AAJ0HFC4</accession>
<protein>
    <submittedName>
        <fullName evidence="1">Uncharacterized protein</fullName>
    </submittedName>
</protein>
<reference evidence="1" key="1">
    <citation type="journal article" date="2023" name="Mol. Phylogenet. Evol.">
        <title>Genome-scale phylogeny and comparative genomics of the fungal order Sordariales.</title>
        <authorList>
            <person name="Hensen N."/>
            <person name="Bonometti L."/>
            <person name="Westerberg I."/>
            <person name="Brannstrom I.O."/>
            <person name="Guillou S."/>
            <person name="Cros-Aarteil S."/>
            <person name="Calhoun S."/>
            <person name="Haridas S."/>
            <person name="Kuo A."/>
            <person name="Mondo S."/>
            <person name="Pangilinan J."/>
            <person name="Riley R."/>
            <person name="LaButti K."/>
            <person name="Andreopoulos B."/>
            <person name="Lipzen A."/>
            <person name="Chen C."/>
            <person name="Yan M."/>
            <person name="Daum C."/>
            <person name="Ng V."/>
            <person name="Clum A."/>
            <person name="Steindorff A."/>
            <person name="Ohm R.A."/>
            <person name="Martin F."/>
            <person name="Silar P."/>
            <person name="Natvig D.O."/>
            <person name="Lalanne C."/>
            <person name="Gautier V."/>
            <person name="Ament-Velasquez S.L."/>
            <person name="Kruys A."/>
            <person name="Hutchinson M.I."/>
            <person name="Powell A.J."/>
            <person name="Barry K."/>
            <person name="Miller A.N."/>
            <person name="Grigoriev I.V."/>
            <person name="Debuchy R."/>
            <person name="Gladieux P."/>
            <person name="Hiltunen Thoren M."/>
            <person name="Johannesson H."/>
        </authorList>
    </citation>
    <scope>NUCLEOTIDE SEQUENCE</scope>
    <source>
        <strain evidence="1">CBS 955.72</strain>
    </source>
</reference>
<name>A0AAJ0HFC4_9PEZI</name>
<sequence length="157" mass="17890">MILPYEYLTLPLDNDATSHQVGAAWPTIKEEIYNILERYHSTTGHMTAIALFKLGFDEWYNNPKMVYLSVDYDSSEAGWSPVLDEMQKYLDGLGLDLHAYLEHNLAGAPWLSTCPLKLSDAEIHDEEKDYARTRQLGPSASQSTYCMEGTDKASWYQ</sequence>
<dbReference type="EMBL" id="JAUIQD010000005">
    <property type="protein sequence ID" value="KAK3349772.1"/>
    <property type="molecule type" value="Genomic_DNA"/>
</dbReference>
<organism evidence="1 2">
    <name type="scientific">Lasiosphaeria hispida</name>
    <dbReference type="NCBI Taxonomy" id="260671"/>
    <lineage>
        <taxon>Eukaryota</taxon>
        <taxon>Fungi</taxon>
        <taxon>Dikarya</taxon>
        <taxon>Ascomycota</taxon>
        <taxon>Pezizomycotina</taxon>
        <taxon>Sordariomycetes</taxon>
        <taxon>Sordariomycetidae</taxon>
        <taxon>Sordariales</taxon>
        <taxon>Lasiosphaeriaceae</taxon>
        <taxon>Lasiosphaeria</taxon>
    </lineage>
</organism>